<evidence type="ECO:0000313" key="5">
    <source>
        <dbReference type="EMBL" id="PCJ42072.1"/>
    </source>
</evidence>
<evidence type="ECO:0000256" key="1">
    <source>
        <dbReference type="ARBA" id="ARBA00004496"/>
    </source>
</evidence>
<dbReference type="PIRSF" id="PIRSF006223">
    <property type="entry name" value="DsrC_TusE"/>
    <property type="match status" value="1"/>
</dbReference>
<organism evidence="5 6">
    <name type="scientific">SAR86 cluster bacterium</name>
    <dbReference type="NCBI Taxonomy" id="2030880"/>
    <lineage>
        <taxon>Bacteria</taxon>
        <taxon>Pseudomonadati</taxon>
        <taxon>Pseudomonadota</taxon>
        <taxon>Gammaproteobacteria</taxon>
        <taxon>SAR86 cluster</taxon>
    </lineage>
</organism>
<dbReference type="Gene3D" id="3.30.1420.10">
    <property type="match status" value="1"/>
</dbReference>
<comment type="function">
    <text evidence="3">Part of a sulfur-relay system.</text>
</comment>
<dbReference type="InterPro" id="IPR043163">
    <property type="entry name" value="DsrC-like_N"/>
</dbReference>
<dbReference type="Gene3D" id="1.10.10.370">
    <property type="entry name" value="DsrC-like protein, C-terminal domain"/>
    <property type="match status" value="1"/>
</dbReference>
<dbReference type="PANTHER" id="PTHR37010">
    <property type="entry name" value="SULFURTRANSFERASE TUSE"/>
    <property type="match status" value="1"/>
</dbReference>
<dbReference type="GO" id="GO:0005737">
    <property type="term" value="C:cytoplasm"/>
    <property type="evidence" value="ECO:0007669"/>
    <property type="project" value="UniProtKB-SubCell"/>
</dbReference>
<gene>
    <name evidence="5" type="ORF">COA71_05625</name>
</gene>
<evidence type="ECO:0000256" key="2">
    <source>
        <dbReference type="ARBA" id="ARBA00022490"/>
    </source>
</evidence>
<dbReference type="AlphaFoldDB" id="A0A2A5CE78"/>
<dbReference type="InterPro" id="IPR007453">
    <property type="entry name" value="DsrC/TusE"/>
</dbReference>
<protein>
    <recommendedName>
        <fullName evidence="3">Sulfurtransferase</fullName>
        <ecNumber evidence="3">2.8.1.-</ecNumber>
    </recommendedName>
</protein>
<keyword evidence="3 5" id="KW-0808">Transferase</keyword>
<dbReference type="PANTHER" id="PTHR37010:SF1">
    <property type="entry name" value="SULFURTRANSFERASE TUSE"/>
    <property type="match status" value="1"/>
</dbReference>
<reference evidence="6" key="1">
    <citation type="submission" date="2017-08" db="EMBL/GenBank/DDBJ databases">
        <title>A dynamic microbial community with high functional redundancy inhabits the cold, oxic subseafloor aquifer.</title>
        <authorList>
            <person name="Tully B.J."/>
            <person name="Wheat C.G."/>
            <person name="Glazer B.T."/>
            <person name="Huber J.A."/>
        </authorList>
    </citation>
    <scope>NUCLEOTIDE SEQUENCE [LARGE SCALE GENOMIC DNA]</scope>
</reference>
<dbReference type="GO" id="GO:0016740">
    <property type="term" value="F:transferase activity"/>
    <property type="evidence" value="ECO:0007669"/>
    <property type="project" value="UniProtKB-KW"/>
</dbReference>
<dbReference type="GO" id="GO:0002143">
    <property type="term" value="P:tRNA wobble position uridine thiolation"/>
    <property type="evidence" value="ECO:0007669"/>
    <property type="project" value="TreeGrafter"/>
</dbReference>
<comment type="subcellular location">
    <subcellularLocation>
        <location evidence="1">Cytoplasm</location>
    </subcellularLocation>
</comment>
<dbReference type="Pfam" id="PF04358">
    <property type="entry name" value="DsrC"/>
    <property type="match status" value="1"/>
</dbReference>
<dbReference type="EMBL" id="NVWI01000003">
    <property type="protein sequence ID" value="PCJ42072.1"/>
    <property type="molecule type" value="Genomic_DNA"/>
</dbReference>
<evidence type="ECO:0000256" key="3">
    <source>
        <dbReference type="PIRNR" id="PIRNR006223"/>
    </source>
</evidence>
<evidence type="ECO:0000313" key="6">
    <source>
        <dbReference type="Proteomes" id="UP000228987"/>
    </source>
</evidence>
<feature type="active site" description="Cysteine persulfide intermediate" evidence="4">
    <location>
        <position position="111"/>
    </location>
</feature>
<name>A0A2A5CE78_9GAMM</name>
<keyword evidence="2" id="KW-0963">Cytoplasm</keyword>
<dbReference type="GO" id="GO:0097163">
    <property type="term" value="F:sulfur carrier activity"/>
    <property type="evidence" value="ECO:0007669"/>
    <property type="project" value="TreeGrafter"/>
</dbReference>
<dbReference type="InterPro" id="IPR042072">
    <property type="entry name" value="DsrC-like_C"/>
</dbReference>
<comment type="similarity">
    <text evidence="3">Belongs to the dsrC/tusE family.</text>
</comment>
<sequence>MSNTLNIQGKELKLDKHGYLQKLSDWNQTVADALALKEGLSLTSDHWALMNLLRNFHQQSGLIPSTRVLVKLIAKELGEEKGKSIYLMSLFPGTPLKSICKIAGLPRPINCV</sequence>
<dbReference type="SUPFAM" id="SSF69721">
    <property type="entry name" value="DsrC, the gamma subunit of dissimilatory sulfite reductase"/>
    <property type="match status" value="1"/>
</dbReference>
<dbReference type="InterPro" id="IPR025526">
    <property type="entry name" value="DsrC-like_dom_sf"/>
</dbReference>
<accession>A0A2A5CE78</accession>
<dbReference type="EC" id="2.8.1.-" evidence="3"/>
<proteinExistence type="inferred from homology"/>
<evidence type="ECO:0000256" key="4">
    <source>
        <dbReference type="PIRSR" id="PIRSR006223-50"/>
    </source>
</evidence>
<dbReference type="NCBIfam" id="TIGR03342">
    <property type="entry name" value="dsrC_tusE_dsvC"/>
    <property type="match status" value="1"/>
</dbReference>
<dbReference type="Proteomes" id="UP000228987">
    <property type="component" value="Unassembled WGS sequence"/>
</dbReference>
<comment type="caution">
    <text evidence="5">The sequence shown here is derived from an EMBL/GenBank/DDBJ whole genome shotgun (WGS) entry which is preliminary data.</text>
</comment>